<organism evidence="2 3">
    <name type="scientific">Pyrenophora tritici-repentis</name>
    <dbReference type="NCBI Taxonomy" id="45151"/>
    <lineage>
        <taxon>Eukaryota</taxon>
        <taxon>Fungi</taxon>
        <taxon>Dikarya</taxon>
        <taxon>Ascomycota</taxon>
        <taxon>Pezizomycotina</taxon>
        <taxon>Dothideomycetes</taxon>
        <taxon>Pleosporomycetidae</taxon>
        <taxon>Pleosporales</taxon>
        <taxon>Pleosporineae</taxon>
        <taxon>Pleosporaceae</taxon>
        <taxon>Pyrenophora</taxon>
    </lineage>
</organism>
<accession>A0A834RY54</accession>
<comment type="caution">
    <text evidence="2">The sequence shown here is derived from an EMBL/GenBank/DDBJ whole genome shotgun (WGS) entry which is preliminary data.</text>
</comment>
<feature type="region of interest" description="Disordered" evidence="1">
    <location>
        <begin position="1"/>
        <end position="59"/>
    </location>
</feature>
<feature type="compositionally biased region" description="Polar residues" evidence="1">
    <location>
        <begin position="15"/>
        <end position="40"/>
    </location>
</feature>
<feature type="compositionally biased region" description="Basic and acidic residues" evidence="1">
    <location>
        <begin position="1"/>
        <end position="12"/>
    </location>
</feature>
<dbReference type="KEGG" id="ptrr:90956441"/>
<dbReference type="RefSeq" id="XP_065962981.1">
    <property type="nucleotide sequence ID" value="XM_066107313.1"/>
</dbReference>
<evidence type="ECO:0000313" key="2">
    <source>
        <dbReference type="EMBL" id="KAF7572441.1"/>
    </source>
</evidence>
<gene>
    <name evidence="2" type="ORF">PtrM4_099410</name>
</gene>
<name>A0A834RY54_9PLEO</name>
<proteinExistence type="predicted"/>
<dbReference type="GeneID" id="90956441"/>
<evidence type="ECO:0000256" key="1">
    <source>
        <dbReference type="SAM" id="MobiDB-lite"/>
    </source>
</evidence>
<reference evidence="2" key="1">
    <citation type="journal article" date="2018" name="BMC Genomics">
        <title>Comparative genomics of the wheat fungal pathogen Pyrenophora tritici-repentis reveals chromosomal variations and genome plasticity.</title>
        <authorList>
            <person name="Moolhuijzen P."/>
            <person name="See P.T."/>
            <person name="Hane J.K."/>
            <person name="Shi G."/>
            <person name="Liu Z."/>
            <person name="Oliver R.P."/>
            <person name="Moffat C.S."/>
        </authorList>
    </citation>
    <scope>NUCLEOTIDE SEQUENCE [LARGE SCALE GENOMIC DNA]</scope>
    <source>
        <strain evidence="2">M4</strain>
    </source>
</reference>
<dbReference type="AlphaFoldDB" id="A0A834RY54"/>
<dbReference type="EMBL" id="NQIK02000004">
    <property type="protein sequence ID" value="KAF7572441.1"/>
    <property type="molecule type" value="Genomic_DNA"/>
</dbReference>
<sequence length="119" mass="13710">MSTRMERLEAPSHELPQTPSHNTDATTDPTLTSETSNTYVPITPKPRHSLPHPPTFKGKIKEDAQAIRSLKAQLRYVYMRLNRAAKTNVTTYYEIQVKEESPNPFKLLDRLELLYGERN</sequence>
<dbReference type="Proteomes" id="UP000245464">
    <property type="component" value="Chromosome 4"/>
</dbReference>
<evidence type="ECO:0000313" key="3">
    <source>
        <dbReference type="Proteomes" id="UP000245464"/>
    </source>
</evidence>
<protein>
    <submittedName>
        <fullName evidence="2">Uncharacterized protein</fullName>
    </submittedName>
</protein>